<dbReference type="AlphaFoldDB" id="E0NRD0"/>
<comment type="caution">
    <text evidence="1">The sequence shown here is derived from an EMBL/GenBank/DDBJ whole genome shotgun (WGS) entry which is preliminary data.</text>
</comment>
<keyword evidence="2" id="KW-1185">Reference proteome</keyword>
<evidence type="ECO:0000313" key="2">
    <source>
        <dbReference type="Proteomes" id="UP000004394"/>
    </source>
</evidence>
<dbReference type="HOGENOM" id="CLU_3203525_0_0_10"/>
<protein>
    <submittedName>
        <fullName evidence="1">Uncharacterized protein</fullName>
    </submittedName>
</protein>
<accession>E0NRD0</accession>
<dbReference type="BioCyc" id="PMAR862515-HMP:GMOO-744-MONOMER"/>
<evidence type="ECO:0000313" key="1">
    <source>
        <dbReference type="EMBL" id="EFM02358.1"/>
    </source>
</evidence>
<dbReference type="EMBL" id="AEEI01000025">
    <property type="protein sequence ID" value="EFM02358.1"/>
    <property type="molecule type" value="Genomic_DNA"/>
</dbReference>
<gene>
    <name evidence="1" type="ORF">HMPREF0658_0731</name>
</gene>
<organism evidence="1 2">
    <name type="scientific">Hoylesella marshii DSM 16973 = JCM 13450</name>
    <dbReference type="NCBI Taxonomy" id="862515"/>
    <lineage>
        <taxon>Bacteria</taxon>
        <taxon>Pseudomonadati</taxon>
        <taxon>Bacteroidota</taxon>
        <taxon>Bacteroidia</taxon>
        <taxon>Bacteroidales</taxon>
        <taxon>Prevotellaceae</taxon>
        <taxon>Hoylesella</taxon>
    </lineage>
</organism>
<sequence>MVLFLCFTSLSERKKEMSASAYPAFIARVIRRCRLFSSFNYLESC</sequence>
<reference evidence="1" key="1">
    <citation type="submission" date="2010-07" db="EMBL/GenBank/DDBJ databases">
        <authorList>
            <person name="Muzny D."/>
            <person name="Qin X."/>
            <person name="Deng J."/>
            <person name="Jiang H."/>
            <person name="Liu Y."/>
            <person name="Qu J."/>
            <person name="Song X.-Z."/>
            <person name="Zhang L."/>
            <person name="Thornton R."/>
            <person name="Coyle M."/>
            <person name="Francisco L."/>
            <person name="Jackson L."/>
            <person name="Javaid M."/>
            <person name="Korchina V."/>
            <person name="Kovar C."/>
            <person name="Mata R."/>
            <person name="Mathew T."/>
            <person name="Ngo R."/>
            <person name="Nguyen L."/>
            <person name="Nguyen N."/>
            <person name="Okwuonu G."/>
            <person name="Ongeri F."/>
            <person name="Pham C."/>
            <person name="Simmons D."/>
            <person name="Wilczek-Boney K."/>
            <person name="Hale W."/>
            <person name="Jakkamsetti A."/>
            <person name="Pham P."/>
            <person name="Ruth R."/>
            <person name="San Lucas F."/>
            <person name="Warren J."/>
            <person name="Zhang J."/>
            <person name="Zhao Z."/>
            <person name="Zhou C."/>
            <person name="Zhu D."/>
            <person name="Lee S."/>
            <person name="Bess C."/>
            <person name="Blankenburg K."/>
            <person name="Forbes L."/>
            <person name="Fu Q."/>
            <person name="Gubbala S."/>
            <person name="Hirani K."/>
            <person name="Jayaseelan J.C."/>
            <person name="Lara F."/>
            <person name="Munidasa M."/>
            <person name="Palculict T."/>
            <person name="Patil S."/>
            <person name="Pu L.-L."/>
            <person name="Saada N."/>
            <person name="Tang L."/>
            <person name="Weissenberger G."/>
            <person name="Zhu Y."/>
            <person name="Hemphill L."/>
            <person name="Shang Y."/>
            <person name="Youmans B."/>
            <person name="Ayvaz T."/>
            <person name="Ross M."/>
            <person name="Santibanez J."/>
            <person name="Aqrawi P."/>
            <person name="Gross S."/>
            <person name="Joshi V."/>
            <person name="Fowler G."/>
            <person name="Nazareth L."/>
            <person name="Reid J."/>
            <person name="Worley K."/>
            <person name="Petrosino J."/>
            <person name="Highlander S."/>
            <person name="Gibbs R."/>
        </authorList>
    </citation>
    <scope>NUCLEOTIDE SEQUENCE [LARGE SCALE GENOMIC DNA]</scope>
    <source>
        <strain evidence="1">DSM 16973</strain>
    </source>
</reference>
<name>E0NRD0_9BACT</name>
<proteinExistence type="predicted"/>
<dbReference type="Proteomes" id="UP000004394">
    <property type="component" value="Unassembled WGS sequence"/>
</dbReference>